<dbReference type="VEuPathDB" id="FungiDB:ACJ73_09641"/>
<dbReference type="AlphaFoldDB" id="A0A1J9Q401"/>
<dbReference type="OrthoDB" id="4206905at2759"/>
<accession>A0A1J9Q401</accession>
<name>A0A1J9Q401_9EURO</name>
<gene>
    <name evidence="1" type="ORF">ACJ73_09641</name>
</gene>
<protein>
    <submittedName>
        <fullName evidence="1">Uncharacterized protein</fullName>
    </submittedName>
</protein>
<organism evidence="1 2">
    <name type="scientific">Blastomyces percursus</name>
    <dbReference type="NCBI Taxonomy" id="1658174"/>
    <lineage>
        <taxon>Eukaryota</taxon>
        <taxon>Fungi</taxon>
        <taxon>Dikarya</taxon>
        <taxon>Ascomycota</taxon>
        <taxon>Pezizomycotina</taxon>
        <taxon>Eurotiomycetes</taxon>
        <taxon>Eurotiomycetidae</taxon>
        <taxon>Onygenales</taxon>
        <taxon>Ajellomycetaceae</taxon>
        <taxon>Blastomyces</taxon>
    </lineage>
</organism>
<reference evidence="1 2" key="1">
    <citation type="submission" date="2015-08" db="EMBL/GenBank/DDBJ databases">
        <title>Emmonsia species relationships and genome sequence.</title>
        <authorList>
            <person name="Cuomo C.A."/>
            <person name="Schwartz I.S."/>
            <person name="Kenyon C."/>
            <person name="De Hoog G.S."/>
            <person name="Govender N.P."/>
            <person name="Botha A."/>
            <person name="Moreno L."/>
            <person name="De Vries M."/>
            <person name="Munoz J.F."/>
            <person name="Stielow J.B."/>
        </authorList>
    </citation>
    <scope>NUCLEOTIDE SEQUENCE [LARGE SCALE GENOMIC DNA]</scope>
    <source>
        <strain evidence="1 2">EI222</strain>
    </source>
</reference>
<evidence type="ECO:0000313" key="1">
    <source>
        <dbReference type="EMBL" id="OJD10983.1"/>
    </source>
</evidence>
<keyword evidence="2" id="KW-1185">Reference proteome</keyword>
<proteinExistence type="predicted"/>
<sequence>MGALEEMLEVRPHVLERLAKTRVIGRHLDRIFDETTDLKQSVLTTQLEELGIKVSSFDLEGSSEDDDSMTFYRPLPKEQFPVINWDEANFSNWSEGYSEESRRVDLTLGNVSHELWRAFWDDMQHPWVRNRQVVNPQYKCLCKGH</sequence>
<evidence type="ECO:0000313" key="2">
    <source>
        <dbReference type="Proteomes" id="UP000242791"/>
    </source>
</evidence>
<dbReference type="EMBL" id="LGTZ01002839">
    <property type="protein sequence ID" value="OJD10983.1"/>
    <property type="molecule type" value="Genomic_DNA"/>
</dbReference>
<dbReference type="Proteomes" id="UP000242791">
    <property type="component" value="Unassembled WGS sequence"/>
</dbReference>
<comment type="caution">
    <text evidence="1">The sequence shown here is derived from an EMBL/GenBank/DDBJ whole genome shotgun (WGS) entry which is preliminary data.</text>
</comment>